<reference evidence="3 4" key="1">
    <citation type="journal article" date="2016" name="Microbiology (Mosc.)">
        <title>Comparison of Lactobacillus crispatus isolates from Lactobacillus-dominated vaginal microbiomes with isolates from microbiomes containing bacterial vaginosis-associated bacteria.</title>
        <authorList>
            <person name="Abdelmaksoud A.A."/>
            <person name="Koparde V.N."/>
            <person name="Sheth N.U."/>
            <person name="Serrano M.G."/>
            <person name="Glascock A.L."/>
            <person name="Fettweis J.M."/>
            <person name="Strauss Iii J.F."/>
            <person name="Buck G.A."/>
            <person name="Jefferson K.K."/>
        </authorList>
    </citation>
    <scope>NUCLEOTIDE SEQUENCE [LARGE SCALE GENOMIC DNA]</scope>
    <source>
        <strain evidence="3 4">VMC3</strain>
    </source>
</reference>
<gene>
    <name evidence="3" type="ORF">AEL95_05115</name>
</gene>
<evidence type="ECO:0000313" key="3">
    <source>
        <dbReference type="EMBL" id="KWU04057.1"/>
    </source>
</evidence>
<evidence type="ECO:0000256" key="2">
    <source>
        <dbReference type="SAM" id="Phobius"/>
    </source>
</evidence>
<dbReference type="PATRIC" id="fig|47770.28.peg.414"/>
<feature type="compositionally biased region" description="Polar residues" evidence="1">
    <location>
        <begin position="123"/>
        <end position="146"/>
    </location>
</feature>
<feature type="region of interest" description="Disordered" evidence="1">
    <location>
        <begin position="96"/>
        <end position="157"/>
    </location>
</feature>
<dbReference type="Proteomes" id="UP000067598">
    <property type="component" value="Unassembled WGS sequence"/>
</dbReference>
<keyword evidence="2" id="KW-1133">Transmembrane helix</keyword>
<feature type="compositionally biased region" description="Low complexity" evidence="1">
    <location>
        <begin position="96"/>
        <end position="115"/>
    </location>
</feature>
<sequence>MILKVEVKHGMVTKFQPVSLGIGSISNLRFTKQAGKDIWTYQVHFKSLNQLKKQAQGSLRLSVPIANIHDRLFKVWFAFGVKNVAHSSTVSKALTEANSSTDSSSTSDAITAANDDSSKDAKNATSSAQPQSKPVKKQQASSNSSVKPSAKTTPKKKKMATIAAVEYPFLPVIAGFLAFDAAIISLAFYLRNKILKRKK</sequence>
<evidence type="ECO:0008006" key="5">
    <source>
        <dbReference type="Google" id="ProtNLM"/>
    </source>
</evidence>
<proteinExistence type="predicted"/>
<comment type="caution">
    <text evidence="3">The sequence shown here is derived from an EMBL/GenBank/DDBJ whole genome shotgun (WGS) entry which is preliminary data.</text>
</comment>
<keyword evidence="2" id="KW-0472">Membrane</keyword>
<protein>
    <recommendedName>
        <fullName evidence="5">NEAT domain-containing protein</fullName>
    </recommendedName>
</protein>
<name>A0A109DEP4_9LACO</name>
<dbReference type="AlphaFoldDB" id="A0A109DEP4"/>
<organism evidence="3 4">
    <name type="scientific">Lactobacillus crispatus</name>
    <dbReference type="NCBI Taxonomy" id="47770"/>
    <lineage>
        <taxon>Bacteria</taxon>
        <taxon>Bacillati</taxon>
        <taxon>Bacillota</taxon>
        <taxon>Bacilli</taxon>
        <taxon>Lactobacillales</taxon>
        <taxon>Lactobacillaceae</taxon>
        <taxon>Lactobacillus</taxon>
    </lineage>
</organism>
<feature type="transmembrane region" description="Helical" evidence="2">
    <location>
        <begin position="169"/>
        <end position="190"/>
    </location>
</feature>
<evidence type="ECO:0000313" key="4">
    <source>
        <dbReference type="Proteomes" id="UP000067598"/>
    </source>
</evidence>
<dbReference type="EMBL" id="LJGP01000016">
    <property type="protein sequence ID" value="KWU04057.1"/>
    <property type="molecule type" value="Genomic_DNA"/>
</dbReference>
<keyword evidence="2" id="KW-0812">Transmembrane</keyword>
<accession>A0A109DEP4</accession>
<dbReference type="RefSeq" id="WP_060462025.1">
    <property type="nucleotide sequence ID" value="NZ_AP025162.1"/>
</dbReference>
<evidence type="ECO:0000256" key="1">
    <source>
        <dbReference type="SAM" id="MobiDB-lite"/>
    </source>
</evidence>